<dbReference type="Pfam" id="PF20772">
    <property type="entry name" value="TACO1_YebC_N"/>
    <property type="match status" value="1"/>
</dbReference>
<evidence type="ECO:0000259" key="2">
    <source>
        <dbReference type="Pfam" id="PF01709"/>
    </source>
</evidence>
<evidence type="ECO:0000313" key="4">
    <source>
        <dbReference type="EMBL" id="VDL11756.1"/>
    </source>
</evidence>
<dbReference type="InterPro" id="IPR029072">
    <property type="entry name" value="YebC-like"/>
</dbReference>
<reference evidence="6" key="1">
    <citation type="submission" date="2017-02" db="UniProtKB">
        <authorList>
            <consortium name="WormBaseParasite"/>
        </authorList>
    </citation>
    <scope>IDENTIFICATION</scope>
</reference>
<evidence type="ECO:0000313" key="5">
    <source>
        <dbReference type="Proteomes" id="UP000274504"/>
    </source>
</evidence>
<feature type="domain" description="TACO1/YebC-like N-terminal" evidence="3">
    <location>
        <begin position="40"/>
        <end position="106"/>
    </location>
</feature>
<organism evidence="6">
    <name type="scientific">Hymenolepis diminuta</name>
    <name type="common">Rat tapeworm</name>
    <dbReference type="NCBI Taxonomy" id="6216"/>
    <lineage>
        <taxon>Eukaryota</taxon>
        <taxon>Metazoa</taxon>
        <taxon>Spiralia</taxon>
        <taxon>Lophotrochozoa</taxon>
        <taxon>Platyhelminthes</taxon>
        <taxon>Cestoda</taxon>
        <taxon>Eucestoda</taxon>
        <taxon>Cyclophyllidea</taxon>
        <taxon>Hymenolepididae</taxon>
        <taxon>Hymenolepis</taxon>
    </lineage>
</organism>
<comment type="similarity">
    <text evidence="1">Belongs to the TACO1 family.</text>
</comment>
<dbReference type="STRING" id="6216.A0A0R3S7T4"/>
<name>A0A0R3S7T4_HYMDI</name>
<dbReference type="AlphaFoldDB" id="A0A0R3S7T4"/>
<dbReference type="GO" id="GO:0005739">
    <property type="term" value="C:mitochondrion"/>
    <property type="evidence" value="ECO:0007669"/>
    <property type="project" value="TreeGrafter"/>
</dbReference>
<evidence type="ECO:0000259" key="3">
    <source>
        <dbReference type="Pfam" id="PF20772"/>
    </source>
</evidence>
<dbReference type="InterPro" id="IPR017856">
    <property type="entry name" value="Integrase-like_N"/>
</dbReference>
<dbReference type="InterPro" id="IPR026564">
    <property type="entry name" value="Transcrip_reg_TACO1-like_dom3"/>
</dbReference>
<evidence type="ECO:0000256" key="1">
    <source>
        <dbReference type="ARBA" id="ARBA00008724"/>
    </source>
</evidence>
<dbReference type="Pfam" id="PF01709">
    <property type="entry name" value="Transcrip_reg"/>
    <property type="match status" value="1"/>
</dbReference>
<dbReference type="InterPro" id="IPR048300">
    <property type="entry name" value="TACO1_YebC-like_2nd/3rd_dom"/>
</dbReference>
<dbReference type="InterPro" id="IPR002876">
    <property type="entry name" value="Transcrip_reg_TACO1-like"/>
</dbReference>
<dbReference type="EMBL" id="UYSG01000013">
    <property type="protein sequence ID" value="VDL11756.1"/>
    <property type="molecule type" value="Genomic_DNA"/>
</dbReference>
<dbReference type="SUPFAM" id="SSF75625">
    <property type="entry name" value="YebC-like"/>
    <property type="match status" value="1"/>
</dbReference>
<dbReference type="WBParaSite" id="HDID_0000013701-mRNA-1">
    <property type="protein sequence ID" value="HDID_0000013701-mRNA-1"/>
    <property type="gene ID" value="HDID_0000013701"/>
</dbReference>
<dbReference type="PANTHER" id="PTHR12532">
    <property type="entry name" value="TRANSLATIONAL ACTIVATOR OF CYTOCHROME C OXIDASE 1"/>
    <property type="match status" value="1"/>
</dbReference>
<accession>A0A0R3S7T4</accession>
<evidence type="ECO:0000313" key="6">
    <source>
        <dbReference type="WBParaSite" id="HDID_0000013701-mRNA-1"/>
    </source>
</evidence>
<dbReference type="Gene3D" id="3.30.70.980">
    <property type="match status" value="2"/>
</dbReference>
<reference evidence="4 5" key="2">
    <citation type="submission" date="2018-11" db="EMBL/GenBank/DDBJ databases">
        <authorList>
            <consortium name="Pathogen Informatics"/>
        </authorList>
    </citation>
    <scope>NUCLEOTIDE SEQUENCE [LARGE SCALE GENOMIC DNA]</scope>
</reference>
<feature type="domain" description="TACO1/YebC-like second and third" evidence="2">
    <location>
        <begin position="116"/>
        <end position="288"/>
    </location>
</feature>
<gene>
    <name evidence="4" type="ORF">HDID_LOCUS138</name>
</gene>
<sequence length="293" mass="33238">MSSVVLRFRSSFTLIPRILCNVEKYSPKLAYVSSRFAGHSHWQNIRHTKEAKDKERMRITMSYLLQIDSVIKSSGGIRDPKLNSKLASVIADAKSKNIPMETINRRLTAQDIVDPYVIEIQAPGGVFALVETRCKNVKTTRDKIQALAKKYGYLIQFPYLARFKVSKSNPGSIANEFFEHKGIISITPQKSAENIDAVTELAIECGANDVEETEIDDGVKGFEFHCEVNDLDKVRQSLESRGISVYESYCPYLPLRKVTVSAEDVKLIVEMYDRIRDAIDYADNFYDNCEVTE</sequence>
<protein>
    <submittedName>
        <fullName evidence="6">Transcriptional regulatory protein</fullName>
    </submittedName>
</protein>
<dbReference type="PANTHER" id="PTHR12532:SF0">
    <property type="entry name" value="TRANSLATIONAL ACTIVATOR OF CYTOCHROME C OXIDASE 1"/>
    <property type="match status" value="1"/>
</dbReference>
<dbReference type="Proteomes" id="UP000274504">
    <property type="component" value="Unassembled WGS sequence"/>
</dbReference>
<dbReference type="OrthoDB" id="2017544at2759"/>
<dbReference type="InterPro" id="IPR049083">
    <property type="entry name" value="TACO1_YebC_N"/>
</dbReference>
<proteinExistence type="inferred from homology"/>
<dbReference type="Gene3D" id="1.10.10.200">
    <property type="match status" value="1"/>
</dbReference>